<feature type="non-terminal residue" evidence="2">
    <location>
        <position position="1"/>
    </location>
</feature>
<organism evidence="2">
    <name type="scientific">Dissoconium aciculare CBS 342.82</name>
    <dbReference type="NCBI Taxonomy" id="1314786"/>
    <lineage>
        <taxon>Eukaryota</taxon>
        <taxon>Fungi</taxon>
        <taxon>Dikarya</taxon>
        <taxon>Ascomycota</taxon>
        <taxon>Pezizomycotina</taxon>
        <taxon>Dothideomycetes</taxon>
        <taxon>Dothideomycetidae</taxon>
        <taxon>Mycosphaerellales</taxon>
        <taxon>Dissoconiaceae</taxon>
        <taxon>Dissoconium</taxon>
    </lineage>
</organism>
<sequence>RNREGNLYDAVAGRLGAEGFLGDNNRGLKPLRPDEVLYSRAGAPVRYEEDDEYTQHRHLPPDALPSSDLLKAIHAYVSDYYGSGHLGETSFDFESMDETALIAFGILLEETAASILGETGDLAFTE</sequence>
<evidence type="ECO:0000313" key="2">
    <source>
        <dbReference type="RefSeq" id="XP_033457995.1"/>
    </source>
</evidence>
<keyword evidence="1" id="KW-1185">Reference proteome</keyword>
<dbReference type="OrthoDB" id="2565191at2759"/>
<gene>
    <name evidence="2" type="ORF">K489DRAFT_291918</name>
</gene>
<feature type="non-terminal residue" evidence="2">
    <location>
        <position position="126"/>
    </location>
</feature>
<dbReference type="GeneID" id="54358005"/>
<dbReference type="InterPro" id="IPR022793">
    <property type="entry name" value="Rrn10"/>
</dbReference>
<accession>A0A6J3M0D9</accession>
<name>A0A6J3M0D9_9PEZI</name>
<dbReference type="GO" id="GO:0006360">
    <property type="term" value="P:transcription by RNA polymerase I"/>
    <property type="evidence" value="ECO:0007669"/>
    <property type="project" value="InterPro"/>
</dbReference>
<reference evidence="2" key="3">
    <citation type="submission" date="2025-08" db="UniProtKB">
        <authorList>
            <consortium name="RefSeq"/>
        </authorList>
    </citation>
    <scope>IDENTIFICATION</scope>
    <source>
        <strain evidence="2">CBS 342.82</strain>
    </source>
</reference>
<reference evidence="2" key="1">
    <citation type="submission" date="2020-01" db="EMBL/GenBank/DDBJ databases">
        <authorList>
            <consortium name="DOE Joint Genome Institute"/>
            <person name="Haridas S."/>
            <person name="Albert R."/>
            <person name="Binder M."/>
            <person name="Bloem J."/>
            <person name="Labutti K."/>
            <person name="Salamov A."/>
            <person name="Andreopoulos B."/>
            <person name="Baker S.E."/>
            <person name="Barry K."/>
            <person name="Bills G."/>
            <person name="Bluhm B.H."/>
            <person name="Cannon C."/>
            <person name="Castanera R."/>
            <person name="Culley D.E."/>
            <person name="Daum C."/>
            <person name="Ezra D."/>
            <person name="Gonzalez J.B."/>
            <person name="Henrissat B."/>
            <person name="Kuo A."/>
            <person name="Liang C."/>
            <person name="Lipzen A."/>
            <person name="Lutzoni F."/>
            <person name="Magnuson J."/>
            <person name="Mondo S."/>
            <person name="Nolan M."/>
            <person name="Ohm R."/>
            <person name="Pangilinan J."/>
            <person name="Park H.-J."/>
            <person name="Ramirez L."/>
            <person name="Alfaro M."/>
            <person name="Sun H."/>
            <person name="Tritt A."/>
            <person name="Yoshinaga Y."/>
            <person name="Zwiers L.-H."/>
            <person name="Turgeon B.G."/>
            <person name="Goodwin S.B."/>
            <person name="Spatafora J.W."/>
            <person name="Crous P.W."/>
            <person name="Grigoriev I.V."/>
        </authorList>
    </citation>
    <scope>NUCLEOTIDE SEQUENCE</scope>
    <source>
        <strain evidence="2">CBS 342.82</strain>
    </source>
</reference>
<dbReference type="Proteomes" id="UP000504637">
    <property type="component" value="Unplaced"/>
</dbReference>
<dbReference type="PANTHER" id="PTHR28054">
    <property type="entry name" value="RNA POLYMERASE I-SPECIFIC TRANSCRIPTION INITIATION FACTOR RRN10"/>
    <property type="match status" value="1"/>
</dbReference>
<dbReference type="PANTHER" id="PTHR28054:SF1">
    <property type="entry name" value="RNA POLYMERASE I-SPECIFIC TRANSCRIPTION INITIATION FACTOR RRN10"/>
    <property type="match status" value="1"/>
</dbReference>
<protein>
    <submittedName>
        <fullName evidence="2">Uncharacterized protein</fullName>
    </submittedName>
</protein>
<proteinExistence type="predicted"/>
<dbReference type="RefSeq" id="XP_033457995.1">
    <property type="nucleotide sequence ID" value="XM_033600205.1"/>
</dbReference>
<reference evidence="2" key="2">
    <citation type="submission" date="2020-04" db="EMBL/GenBank/DDBJ databases">
        <authorList>
            <consortium name="NCBI Genome Project"/>
        </authorList>
    </citation>
    <scope>NUCLEOTIDE SEQUENCE</scope>
    <source>
        <strain evidence="2">CBS 342.82</strain>
    </source>
</reference>
<dbReference type="AlphaFoldDB" id="A0A6J3M0D9"/>
<evidence type="ECO:0000313" key="1">
    <source>
        <dbReference type="Proteomes" id="UP000504637"/>
    </source>
</evidence>